<dbReference type="RefSeq" id="WP_381185093.1">
    <property type="nucleotide sequence ID" value="NZ_JBHSFK010000046.1"/>
</dbReference>
<dbReference type="Gene3D" id="3.40.960.10">
    <property type="entry name" value="VSR Endonuclease"/>
    <property type="match status" value="1"/>
</dbReference>
<evidence type="ECO:0000313" key="2">
    <source>
        <dbReference type="EMBL" id="MFC4506715.1"/>
    </source>
</evidence>
<name>A0ABV9B4R7_9ACTN</name>
<feature type="domain" description="Treble clef zinc finger" evidence="1">
    <location>
        <begin position="78"/>
        <end position="132"/>
    </location>
</feature>
<dbReference type="SUPFAM" id="SSF52980">
    <property type="entry name" value="Restriction endonuclease-like"/>
    <property type="match status" value="1"/>
</dbReference>
<accession>A0ABV9B4R7</accession>
<dbReference type="InterPro" id="IPR011335">
    <property type="entry name" value="Restrct_endonuc-II-like"/>
</dbReference>
<dbReference type="PANTHER" id="PTHR37317">
    <property type="entry name" value="BLR8090 PROTEIN"/>
    <property type="match status" value="1"/>
</dbReference>
<dbReference type="Proteomes" id="UP001595839">
    <property type="component" value="Unassembled WGS sequence"/>
</dbReference>
<evidence type="ECO:0000259" key="1">
    <source>
        <dbReference type="Pfam" id="PF14311"/>
    </source>
</evidence>
<feature type="domain" description="Treble clef zinc finger" evidence="1">
    <location>
        <begin position="148"/>
        <end position="201"/>
    </location>
</feature>
<proteinExistence type="predicted"/>
<organism evidence="2 3">
    <name type="scientific">Streptomyces vulcanius</name>
    <dbReference type="NCBI Taxonomy" id="1441876"/>
    <lineage>
        <taxon>Bacteria</taxon>
        <taxon>Bacillati</taxon>
        <taxon>Actinomycetota</taxon>
        <taxon>Actinomycetes</taxon>
        <taxon>Kitasatosporales</taxon>
        <taxon>Streptomycetaceae</taxon>
        <taxon>Streptomyces</taxon>
    </lineage>
</organism>
<gene>
    <name evidence="2" type="ORF">ACFPIH_45955</name>
</gene>
<protein>
    <submittedName>
        <fullName evidence="2">Zinc-ribbon domain-containing protein</fullName>
    </submittedName>
</protein>
<dbReference type="EMBL" id="JBHSFK010000046">
    <property type="protein sequence ID" value="MFC4506715.1"/>
    <property type="molecule type" value="Genomic_DNA"/>
</dbReference>
<dbReference type="PANTHER" id="PTHR37317:SF1">
    <property type="entry name" value="ZINC-RIBBON DOMAIN-CONTAINING PROTEIN-RELATED"/>
    <property type="match status" value="1"/>
</dbReference>
<comment type="caution">
    <text evidence="2">The sequence shown here is derived from an EMBL/GenBank/DDBJ whole genome shotgun (WGS) entry which is preliminary data.</text>
</comment>
<keyword evidence="3" id="KW-1185">Reference proteome</keyword>
<reference evidence="3" key="1">
    <citation type="journal article" date="2019" name="Int. J. Syst. Evol. Microbiol.">
        <title>The Global Catalogue of Microorganisms (GCM) 10K type strain sequencing project: providing services to taxonomists for standard genome sequencing and annotation.</title>
        <authorList>
            <consortium name="The Broad Institute Genomics Platform"/>
            <consortium name="The Broad Institute Genome Sequencing Center for Infectious Disease"/>
            <person name="Wu L."/>
            <person name="Ma J."/>
        </authorList>
    </citation>
    <scope>NUCLEOTIDE SEQUENCE [LARGE SCALE GENOMIC DNA]</scope>
    <source>
        <strain evidence="3">CGMCC 4.7177</strain>
    </source>
</reference>
<evidence type="ECO:0000313" key="3">
    <source>
        <dbReference type="Proteomes" id="UP001595839"/>
    </source>
</evidence>
<sequence length="333" mass="37730">MTKVHPDVAAQWHSDNDRLADEVSYASTYEALWVCESGHLWTAKVNTRTAMKTGCPYCAPNGRTLAGFNDLASRFPDIAREWDAEKNEVGSDAVRPSSDKIVWWVCPIGHSYDMKVDLRVRQGNACPICSGRRVLAGFNDLATLRPELVSEWSDRNELDPTEVTVSSGRSAEWVCAEGHRWTCIVSGRTSRRSATRCPRCWHGRHSVIETMFWNGLRDNHGFSDLLEGERTPVKWGRARFSEVDAMLPDARVVIEYDGWYWHKSLRKVDLDRIKTTALLDADWSVIRIREHPLSSLGLRHGQYFEIPFVQTYQPAAVDVAVAELASLLNRLNG</sequence>
<dbReference type="Pfam" id="PF14311">
    <property type="entry name" value="DUF4379"/>
    <property type="match status" value="3"/>
</dbReference>
<dbReference type="InterPro" id="IPR025487">
    <property type="entry name" value="DUF4379"/>
</dbReference>
<feature type="domain" description="Treble clef zinc finger" evidence="1">
    <location>
        <begin position="9"/>
        <end position="60"/>
    </location>
</feature>